<evidence type="ECO:0000259" key="3">
    <source>
        <dbReference type="PROSITE" id="PS50157"/>
    </source>
</evidence>
<dbReference type="SMART" id="SM00355">
    <property type="entry name" value="ZnF_C2H2"/>
    <property type="match status" value="3"/>
</dbReference>
<protein>
    <submittedName>
        <fullName evidence="5">Zinc finger protein castor 1-like protein</fullName>
    </submittedName>
</protein>
<evidence type="ECO:0000313" key="6">
    <source>
        <dbReference type="Proteomes" id="UP000285301"/>
    </source>
</evidence>
<dbReference type="GO" id="GO:0000977">
    <property type="term" value="F:RNA polymerase II transcription regulatory region sequence-specific DNA binding"/>
    <property type="evidence" value="ECO:0007669"/>
    <property type="project" value="TreeGrafter"/>
</dbReference>
<dbReference type="PROSITE" id="PS50157">
    <property type="entry name" value="ZINC_FINGER_C2H2_2"/>
    <property type="match status" value="1"/>
</dbReference>
<accession>A0A3S4RJJ8</accession>
<proteinExistence type="predicted"/>
<feature type="region of interest" description="Disordered" evidence="2">
    <location>
        <begin position="1"/>
        <end position="73"/>
    </location>
</feature>
<feature type="compositionally biased region" description="Low complexity" evidence="2">
    <location>
        <begin position="53"/>
        <end position="69"/>
    </location>
</feature>
<dbReference type="InterPro" id="IPR013087">
    <property type="entry name" value="Znf_C2H2_type"/>
</dbReference>
<dbReference type="GO" id="GO:0000981">
    <property type="term" value="F:DNA-binding transcription factor activity, RNA polymerase II-specific"/>
    <property type="evidence" value="ECO:0007669"/>
    <property type="project" value="TreeGrafter"/>
</dbReference>
<keyword evidence="6" id="KW-1185">Reference proteome</keyword>
<dbReference type="EMBL" id="NCKU01000137">
    <property type="protein sequence ID" value="RWS16989.1"/>
    <property type="molecule type" value="Genomic_DNA"/>
</dbReference>
<evidence type="ECO:0000313" key="4">
    <source>
        <dbReference type="EMBL" id="RWS16986.1"/>
    </source>
</evidence>
<evidence type="ECO:0000256" key="1">
    <source>
        <dbReference type="PROSITE-ProRule" id="PRU00042"/>
    </source>
</evidence>
<dbReference type="PROSITE" id="PS00028">
    <property type="entry name" value="ZINC_FINGER_C2H2_1"/>
    <property type="match status" value="3"/>
</dbReference>
<dbReference type="PANTHER" id="PTHR12451:SF0">
    <property type="entry name" value="ZINC FINGER PROTEIN CASTOR HOMOLOG 1"/>
    <property type="match status" value="1"/>
</dbReference>
<feature type="compositionally biased region" description="Basic residues" evidence="2">
    <location>
        <begin position="8"/>
        <end position="18"/>
    </location>
</feature>
<keyword evidence="1" id="KW-0479">Metal-binding</keyword>
<evidence type="ECO:0000313" key="5">
    <source>
        <dbReference type="EMBL" id="RWS16989.1"/>
    </source>
</evidence>
<keyword evidence="1" id="KW-0863">Zinc-finger</keyword>
<dbReference type="GO" id="GO:0045664">
    <property type="term" value="P:regulation of neuron differentiation"/>
    <property type="evidence" value="ECO:0007669"/>
    <property type="project" value="TreeGrafter"/>
</dbReference>
<dbReference type="AlphaFoldDB" id="A0A3S4RJJ8"/>
<dbReference type="GO" id="GO:0005634">
    <property type="term" value="C:nucleus"/>
    <property type="evidence" value="ECO:0007669"/>
    <property type="project" value="TreeGrafter"/>
</dbReference>
<name>A0A3S4RJJ8_9ACAR</name>
<evidence type="ECO:0000256" key="2">
    <source>
        <dbReference type="SAM" id="MobiDB-lite"/>
    </source>
</evidence>
<dbReference type="EMBL" id="NCKU01000138">
    <property type="protein sequence ID" value="RWS16986.1"/>
    <property type="molecule type" value="Genomic_DNA"/>
</dbReference>
<comment type="caution">
    <text evidence="5">The sequence shown here is derived from an EMBL/GenBank/DDBJ whole genome shotgun (WGS) entry which is preliminary data.</text>
</comment>
<dbReference type="Proteomes" id="UP000285301">
    <property type="component" value="Unassembled WGS sequence"/>
</dbReference>
<reference evidence="5 6" key="1">
    <citation type="journal article" date="2018" name="Gigascience">
        <title>Genomes of trombidid mites reveal novel predicted allergens and laterally-transferred genes associated with secondary metabolism.</title>
        <authorList>
            <person name="Dong X."/>
            <person name="Chaisiri K."/>
            <person name="Xia D."/>
            <person name="Armstrong S.D."/>
            <person name="Fang Y."/>
            <person name="Donnelly M.J."/>
            <person name="Kadowaki T."/>
            <person name="McGarry J.W."/>
            <person name="Darby A.C."/>
            <person name="Makepeace B.L."/>
        </authorList>
    </citation>
    <scope>NUCLEOTIDE SEQUENCE [LARGE SCALE GENOMIC DNA]</scope>
    <source>
        <strain evidence="5">UoL-WK</strain>
    </source>
</reference>
<gene>
    <name evidence="5" type="ORF">B4U79_03546</name>
    <name evidence="4" type="ORF">B4U79_07039</name>
</gene>
<reference evidence="5" key="2">
    <citation type="submission" date="2018-11" db="EMBL/GenBank/DDBJ databases">
        <title>Trombidioid mite genomics.</title>
        <authorList>
            <person name="Dong X."/>
        </authorList>
    </citation>
    <scope>NUCLEOTIDE SEQUENCE</scope>
    <source>
        <strain evidence="5">UoL-WK</strain>
    </source>
</reference>
<organism evidence="5 6">
    <name type="scientific">Dinothrombium tinctorium</name>
    <dbReference type="NCBI Taxonomy" id="1965070"/>
    <lineage>
        <taxon>Eukaryota</taxon>
        <taxon>Metazoa</taxon>
        <taxon>Ecdysozoa</taxon>
        <taxon>Arthropoda</taxon>
        <taxon>Chelicerata</taxon>
        <taxon>Arachnida</taxon>
        <taxon>Acari</taxon>
        <taxon>Acariformes</taxon>
        <taxon>Trombidiformes</taxon>
        <taxon>Prostigmata</taxon>
        <taxon>Anystina</taxon>
        <taxon>Parasitengona</taxon>
        <taxon>Trombidioidea</taxon>
        <taxon>Trombidiidae</taxon>
        <taxon>Dinothrombium</taxon>
    </lineage>
</organism>
<dbReference type="GO" id="GO:0008270">
    <property type="term" value="F:zinc ion binding"/>
    <property type="evidence" value="ECO:0007669"/>
    <property type="project" value="UniProtKB-KW"/>
</dbReference>
<dbReference type="STRING" id="1965070.A0A3S4RJJ8"/>
<dbReference type="PANTHER" id="PTHR12451">
    <property type="entry name" value="TRANSCRIPTION FACTOR CASTOR PROTEIN MING -RELATED"/>
    <property type="match status" value="1"/>
</dbReference>
<keyword evidence="1" id="KW-0862">Zinc</keyword>
<feature type="domain" description="C2H2-type" evidence="3">
    <location>
        <begin position="206"/>
        <end position="235"/>
    </location>
</feature>
<dbReference type="OrthoDB" id="6505385at2759"/>
<dbReference type="GO" id="GO:0045944">
    <property type="term" value="P:positive regulation of transcription by RNA polymerase II"/>
    <property type="evidence" value="ECO:0007669"/>
    <property type="project" value="TreeGrafter"/>
</dbReference>
<sequence length="351" mass="39396">MIPSAFQKRNRLKPHVAKHPGTVSPVPLYLPGRCPSPDSMKQESNEEEESETEPNSSTTNLSTSPTRSNAPATPVNEATFFNIISNWQNAAAAAAVASSQQPLGLNSSNPQMFNFANSIHSSEEISNTSPLSDSQFAIQNTLDLIDVEAKKRLIMDDISNDAAKRLKLNSIKMLRDEPIPMGYVRFRFNEDCGYSHCGYREHQTHFHCVRKDCGYSFCDKTRFVQHTARHERLDTLMGNDFKQYRMNVDCGQPKCVHNNATGSSASKANHFHCVKCDFVCCDTNKLVAHRRAHLKMENINAAGFEKYAPNQDCKVDSCNHNGKQTHYHCLQCNYAVLGLSSMPSHKDKHKK</sequence>
<dbReference type="InterPro" id="IPR040373">
    <property type="entry name" value="CASZ1"/>
</dbReference>